<name>A0A0A8XUF0_ARUDO</name>
<evidence type="ECO:0000313" key="1">
    <source>
        <dbReference type="EMBL" id="JAD16295.1"/>
    </source>
</evidence>
<dbReference type="AlphaFoldDB" id="A0A0A8XUF0"/>
<protein>
    <submittedName>
        <fullName evidence="1">Uncharacterized protein</fullName>
    </submittedName>
</protein>
<reference evidence="1" key="2">
    <citation type="journal article" date="2015" name="Data Brief">
        <title>Shoot transcriptome of the giant reed, Arundo donax.</title>
        <authorList>
            <person name="Barrero R.A."/>
            <person name="Guerrero F.D."/>
            <person name="Moolhuijzen P."/>
            <person name="Goolsby J.A."/>
            <person name="Tidwell J."/>
            <person name="Bellgard S.E."/>
            <person name="Bellgard M.I."/>
        </authorList>
    </citation>
    <scope>NUCLEOTIDE SEQUENCE</scope>
    <source>
        <tissue evidence="1">Shoot tissue taken approximately 20 cm above the soil surface</tissue>
    </source>
</reference>
<proteinExistence type="predicted"/>
<accession>A0A0A8XUF0</accession>
<organism evidence="1">
    <name type="scientific">Arundo donax</name>
    <name type="common">Giant reed</name>
    <name type="synonym">Donax arundinaceus</name>
    <dbReference type="NCBI Taxonomy" id="35708"/>
    <lineage>
        <taxon>Eukaryota</taxon>
        <taxon>Viridiplantae</taxon>
        <taxon>Streptophyta</taxon>
        <taxon>Embryophyta</taxon>
        <taxon>Tracheophyta</taxon>
        <taxon>Spermatophyta</taxon>
        <taxon>Magnoliopsida</taxon>
        <taxon>Liliopsida</taxon>
        <taxon>Poales</taxon>
        <taxon>Poaceae</taxon>
        <taxon>PACMAD clade</taxon>
        <taxon>Arundinoideae</taxon>
        <taxon>Arundineae</taxon>
        <taxon>Arundo</taxon>
    </lineage>
</organism>
<sequence length="31" mass="3582">MNIPRLGPAMLMREPYKIIIFSSSSYSSTKY</sequence>
<dbReference type="EMBL" id="GBRH01281600">
    <property type="protein sequence ID" value="JAD16295.1"/>
    <property type="molecule type" value="Transcribed_RNA"/>
</dbReference>
<reference evidence="1" key="1">
    <citation type="submission" date="2014-09" db="EMBL/GenBank/DDBJ databases">
        <authorList>
            <person name="Magalhaes I.L.F."/>
            <person name="Oliveira U."/>
            <person name="Santos F.R."/>
            <person name="Vidigal T.H.D.A."/>
            <person name="Brescovit A.D."/>
            <person name="Santos A.J."/>
        </authorList>
    </citation>
    <scope>NUCLEOTIDE SEQUENCE</scope>
    <source>
        <tissue evidence="1">Shoot tissue taken approximately 20 cm above the soil surface</tissue>
    </source>
</reference>